<accession>A0ABT4CDS4</accession>
<comment type="caution">
    <text evidence="2">The sequence shown here is derived from an EMBL/GenBank/DDBJ whole genome shotgun (WGS) entry which is preliminary data.</text>
</comment>
<dbReference type="Proteomes" id="UP001074726">
    <property type="component" value="Unassembled WGS sequence"/>
</dbReference>
<reference evidence="2" key="1">
    <citation type="submission" date="2022-08" db="EMBL/GenBank/DDBJ databases">
        <title>Genome sequencing of Nocardioides sp. STR2.</title>
        <authorList>
            <person name="So Y."/>
        </authorList>
    </citation>
    <scope>NUCLEOTIDE SEQUENCE</scope>
    <source>
        <strain evidence="2">STR2</strain>
    </source>
</reference>
<proteinExistence type="predicted"/>
<evidence type="ECO:0000313" key="3">
    <source>
        <dbReference type="Proteomes" id="UP001074726"/>
    </source>
</evidence>
<name>A0ABT4CDS4_9ACTN</name>
<evidence type="ECO:0000256" key="1">
    <source>
        <dbReference type="SAM" id="MobiDB-lite"/>
    </source>
</evidence>
<dbReference type="EMBL" id="JAPPUX010000003">
    <property type="protein sequence ID" value="MCY4727120.1"/>
    <property type="molecule type" value="Genomic_DNA"/>
</dbReference>
<feature type="region of interest" description="Disordered" evidence="1">
    <location>
        <begin position="1"/>
        <end position="22"/>
    </location>
</feature>
<evidence type="ECO:0000313" key="2">
    <source>
        <dbReference type="EMBL" id="MCY4727120.1"/>
    </source>
</evidence>
<gene>
    <name evidence="2" type="ORF">NYO98_12605</name>
</gene>
<sequence length="173" mass="19233">MAARRSTGWTGRPPTARPHSLAPWSLTPRRLGSIRIGMNLQDALATGLFVADPDEQCGDLANLVATYERDIFVDWKDDVIFSILVKGQARTRGGVRVGSAVSRLRATQPLLRGPRLVEGDGGLRWIQFTRRGRDWLVFGLDTPSDRSPRGRDRIEFLNVQNSWSTEQGLFGGC</sequence>
<dbReference type="RefSeq" id="WP_268112079.1">
    <property type="nucleotide sequence ID" value="NZ_JAPPUX010000003.1"/>
</dbReference>
<keyword evidence="3" id="KW-1185">Reference proteome</keyword>
<organism evidence="2 3">
    <name type="scientific">Nocardioides pini</name>
    <dbReference type="NCBI Taxonomy" id="2975053"/>
    <lineage>
        <taxon>Bacteria</taxon>
        <taxon>Bacillati</taxon>
        <taxon>Actinomycetota</taxon>
        <taxon>Actinomycetes</taxon>
        <taxon>Propionibacteriales</taxon>
        <taxon>Nocardioidaceae</taxon>
        <taxon>Nocardioides</taxon>
    </lineage>
</organism>
<protein>
    <submittedName>
        <fullName evidence="2">Uncharacterized protein</fullName>
    </submittedName>
</protein>